<evidence type="ECO:0000259" key="2">
    <source>
        <dbReference type="Pfam" id="PF12484"/>
    </source>
</evidence>
<reference evidence="3" key="1">
    <citation type="submission" date="2022-05" db="EMBL/GenBank/DDBJ databases">
        <title>A methanotrophic Mycobacterium dominates a cave microbial ecosystem.</title>
        <authorList>
            <person name="Van Spanning R.J.M."/>
            <person name="Guan Q."/>
            <person name="Melkonian C."/>
            <person name="Gallant J."/>
            <person name="Polerecky L."/>
            <person name="Flot J.-F."/>
            <person name="Brandt B.W."/>
            <person name="Braster M."/>
            <person name="Iturbe Espinoza P."/>
            <person name="Aerts J."/>
            <person name="Meima-Franke M."/>
            <person name="Piersma S.R."/>
            <person name="Bunduc C."/>
            <person name="Ummels R."/>
            <person name="Pain A."/>
            <person name="Fleming E.J."/>
            <person name="van der Wel N."/>
            <person name="Gherman V.D."/>
            <person name="Sarbu S.M."/>
            <person name="Bodelier P.L.E."/>
            <person name="Bitter W."/>
        </authorList>
    </citation>
    <scope>NUCLEOTIDE SEQUENCE</scope>
    <source>
        <strain evidence="3">Sulfur Cave</strain>
    </source>
</reference>
<dbReference type="EMBL" id="CP097320">
    <property type="protein sequence ID" value="UQX13249.1"/>
    <property type="molecule type" value="Genomic_DNA"/>
</dbReference>
<gene>
    <name evidence="3" type="ORF">M5I08_20880</name>
</gene>
<evidence type="ECO:0000256" key="1">
    <source>
        <dbReference type="SAM" id="MobiDB-lite"/>
    </source>
</evidence>
<evidence type="ECO:0000313" key="3">
    <source>
        <dbReference type="EMBL" id="UQX13249.1"/>
    </source>
</evidence>
<feature type="compositionally biased region" description="Polar residues" evidence="1">
    <location>
        <begin position="1"/>
        <end position="17"/>
    </location>
</feature>
<accession>A0ABY4QRH5</accession>
<dbReference type="Proteomes" id="UP001056610">
    <property type="component" value="Chromosome"/>
</dbReference>
<dbReference type="InterPro" id="IPR022171">
    <property type="entry name" value="PPE_C"/>
</dbReference>
<organism evidence="3 4">
    <name type="scientific">Candidatus Mycobacterium methanotrophicum</name>
    <dbReference type="NCBI Taxonomy" id="2943498"/>
    <lineage>
        <taxon>Bacteria</taxon>
        <taxon>Bacillati</taxon>
        <taxon>Actinomycetota</taxon>
        <taxon>Actinomycetes</taxon>
        <taxon>Mycobacteriales</taxon>
        <taxon>Mycobacteriaceae</taxon>
        <taxon>Mycobacterium</taxon>
    </lineage>
</organism>
<feature type="region of interest" description="Disordered" evidence="1">
    <location>
        <begin position="1"/>
        <end position="33"/>
    </location>
</feature>
<protein>
    <recommendedName>
        <fullName evidence="2">PPE family C-terminal domain-containing protein</fullName>
    </recommendedName>
</protein>
<feature type="domain" description="PPE family C-terminal" evidence="2">
    <location>
        <begin position="1"/>
        <end position="80"/>
    </location>
</feature>
<evidence type="ECO:0000313" key="4">
    <source>
        <dbReference type="Proteomes" id="UP001056610"/>
    </source>
</evidence>
<proteinExistence type="predicted"/>
<dbReference type="Pfam" id="PF12484">
    <property type="entry name" value="PPE-SVP"/>
    <property type="match status" value="1"/>
</dbReference>
<sequence length="85" mass="8305">MGQASSVGSLSVPQTWTPDAGPGAVSMSPAAAMPVPTNGFGATAAASASAPAATKVTFPQLGEHEVDGLARIGMRTSMVPPQLVG</sequence>
<name>A0ABY4QRH5_9MYCO</name>
<keyword evidence="4" id="KW-1185">Reference proteome</keyword>